<proteinExistence type="predicted"/>
<dbReference type="InterPro" id="IPR013680">
    <property type="entry name" value="VDCC_a2/dsu"/>
</dbReference>
<sequence>MILIDVSGSTFGMTLEVIKVSVSKALDTLGNDDYVMVAKFNKECVNIESCEGFQTFVQANLRNKEHLKEKVQQLEAKGQVDFDEALRFAFDRFKEFEKKELENEAKKNVGANCIRAIMIFTDGGRDMGREILEAENRRNGEPWVRIFVYNVGTDSMVPSDGVKAMACENKGFFSNIRSFGAVRLTTLDYVPVLSRPMVLSNQKNFQWSDIYLDALGLGMMTTLTYPVYNQSKDGTPSEELLGVVGTDITTKNMAETVPQRKPAYNSLFSDHIGPEGYAFGINTNGYILLHPRLKAELGGQGEASGIELGYLSDPPNVDFLEVEFEDENKIKLRKDMINGKTGSETFKTFIMSNDERYVEEVEMTYSYTFINNTTFSVALAQPFFDLVQFAPDFSENIQQQREALTRLAPADNQGQVQVLIAPWDFCESVTSTNKTTEEIYDIIIRLDKETCDTEAIDKLFADAWITSEWVDDIDITAIDEQSLITGVFLATQGGLSRFFPNDILQTEEEKRQKQDPWEQDYYRRPLYKENTYVFSVPYNNGSGSGADKNVTITVSKAIHLNRTNTPAVVGAFLNADVFDFFWKNRTFQANNEFEKEYCHSTSDKPHCYLLDDGGFIIATSLESDGTSYSDVGRFFGEVDGRIMEDLKEREVFKVKESFDYQAACPYIQPKASSGPRMAFVPSVTDIINFNMWLASAAWTFVTHTLYDLLVFGVTQPTFIEAQAAPAASNVSCIKLQTQYYFGDKSSDNDEVYCARDSKRECERRWYSARVANTNLLLLLVNAKCGKDVCSEVVVKQVPRDPDPKDIDPCKDAENPRYRKRPPEQCYDFHQNESSICTSGASIVLSGPLVFILFLLLMASHHPRF</sequence>
<dbReference type="Proteomes" id="UP001152320">
    <property type="component" value="Chromosome 2"/>
</dbReference>
<comment type="caution">
    <text evidence="3">The sequence shown here is derived from an EMBL/GenBank/DDBJ whole genome shotgun (WGS) entry which is preliminary data.</text>
</comment>
<evidence type="ECO:0000313" key="4">
    <source>
        <dbReference type="Proteomes" id="UP001152320"/>
    </source>
</evidence>
<dbReference type="Pfam" id="PF08473">
    <property type="entry name" value="VGCC_alpha2"/>
    <property type="match status" value="1"/>
</dbReference>
<gene>
    <name evidence="3" type="ORF">HOLleu_04814</name>
</gene>
<dbReference type="SUPFAM" id="SSF53300">
    <property type="entry name" value="vWA-like"/>
    <property type="match status" value="1"/>
</dbReference>
<feature type="transmembrane region" description="Helical" evidence="1">
    <location>
        <begin position="839"/>
        <end position="858"/>
    </location>
</feature>
<dbReference type="AlphaFoldDB" id="A0A9Q1CK63"/>
<dbReference type="Gene3D" id="3.30.450.20">
    <property type="entry name" value="PAS domain"/>
    <property type="match status" value="1"/>
</dbReference>
<dbReference type="InterPro" id="IPR051173">
    <property type="entry name" value="Ca_channel_alpha-2/delta"/>
</dbReference>
<protein>
    <submittedName>
        <fullName evidence="3">Voltage-dependent calcium channel subunit alpha-2/delta-2</fullName>
    </submittedName>
</protein>
<dbReference type="OrthoDB" id="10054666at2759"/>
<dbReference type="PANTHER" id="PTHR10166">
    <property type="entry name" value="VOLTAGE-DEPENDENT CALCIUM CHANNEL SUBUNIT ALPHA-2/DELTA-RELATED"/>
    <property type="match status" value="1"/>
</dbReference>
<keyword evidence="1" id="KW-0812">Transmembrane</keyword>
<keyword evidence="1" id="KW-1133">Transmembrane helix</keyword>
<evidence type="ECO:0000313" key="3">
    <source>
        <dbReference type="EMBL" id="KAJ8046205.1"/>
    </source>
</evidence>
<dbReference type="PROSITE" id="PS50234">
    <property type="entry name" value="VWFA"/>
    <property type="match status" value="1"/>
</dbReference>
<feature type="domain" description="VWFA" evidence="2">
    <location>
        <begin position="1"/>
        <end position="197"/>
    </location>
</feature>
<dbReference type="Gene3D" id="3.40.50.410">
    <property type="entry name" value="von Willebrand factor, type A domain"/>
    <property type="match status" value="1"/>
</dbReference>
<evidence type="ECO:0000259" key="2">
    <source>
        <dbReference type="PROSITE" id="PS50234"/>
    </source>
</evidence>
<dbReference type="GO" id="GO:0005891">
    <property type="term" value="C:voltage-gated calcium channel complex"/>
    <property type="evidence" value="ECO:0007669"/>
    <property type="project" value="TreeGrafter"/>
</dbReference>
<keyword evidence="1" id="KW-0472">Membrane</keyword>
<reference evidence="3" key="1">
    <citation type="submission" date="2021-10" db="EMBL/GenBank/DDBJ databases">
        <title>Tropical sea cucumber genome reveals ecological adaptation and Cuvierian tubules defense mechanism.</title>
        <authorList>
            <person name="Chen T."/>
        </authorList>
    </citation>
    <scope>NUCLEOTIDE SEQUENCE</scope>
    <source>
        <strain evidence="3">Nanhai2018</strain>
        <tissue evidence="3">Muscle</tissue>
    </source>
</reference>
<dbReference type="InterPro" id="IPR036465">
    <property type="entry name" value="vWFA_dom_sf"/>
</dbReference>
<name>A0A9Q1CK63_HOLLE</name>
<dbReference type="InterPro" id="IPR002035">
    <property type="entry name" value="VWF_A"/>
</dbReference>
<evidence type="ECO:0000256" key="1">
    <source>
        <dbReference type="SAM" id="Phobius"/>
    </source>
</evidence>
<accession>A0A9Q1CK63</accession>
<keyword evidence="4" id="KW-1185">Reference proteome</keyword>
<dbReference type="PANTHER" id="PTHR10166:SF67">
    <property type="entry name" value="VWFA DOMAIN-CONTAINING PROTEIN"/>
    <property type="match status" value="1"/>
</dbReference>
<dbReference type="SMART" id="SM00327">
    <property type="entry name" value="VWA"/>
    <property type="match status" value="1"/>
</dbReference>
<dbReference type="GO" id="GO:0005245">
    <property type="term" value="F:voltage-gated calcium channel activity"/>
    <property type="evidence" value="ECO:0007669"/>
    <property type="project" value="TreeGrafter"/>
</dbReference>
<organism evidence="3 4">
    <name type="scientific">Holothuria leucospilota</name>
    <name type="common">Black long sea cucumber</name>
    <name type="synonym">Mertensiothuria leucospilota</name>
    <dbReference type="NCBI Taxonomy" id="206669"/>
    <lineage>
        <taxon>Eukaryota</taxon>
        <taxon>Metazoa</taxon>
        <taxon>Echinodermata</taxon>
        <taxon>Eleutherozoa</taxon>
        <taxon>Echinozoa</taxon>
        <taxon>Holothuroidea</taxon>
        <taxon>Aspidochirotacea</taxon>
        <taxon>Aspidochirotida</taxon>
        <taxon>Holothuriidae</taxon>
        <taxon>Holothuria</taxon>
    </lineage>
</organism>
<dbReference type="EMBL" id="JAIZAY010000002">
    <property type="protein sequence ID" value="KAJ8046205.1"/>
    <property type="molecule type" value="Genomic_DNA"/>
</dbReference>